<protein>
    <submittedName>
        <fullName evidence="1">Uncharacterized protein</fullName>
    </submittedName>
</protein>
<evidence type="ECO:0000313" key="2">
    <source>
        <dbReference type="Proteomes" id="UP000708208"/>
    </source>
</evidence>
<proteinExistence type="predicted"/>
<sequence length="108" mass="12890">MFCPFKVRKPLTEIMSESHFDEYEHYNYDQEKYMHAGHRRNLTQPHPTAQIVDNPMEMLRSQKNHNKVCCYQISDDISTVFWFFLSLIITSHSHTQCPITKIGLPYRP</sequence>
<keyword evidence="2" id="KW-1185">Reference proteome</keyword>
<name>A0A8J2K4P6_9HEXA</name>
<dbReference type="AlphaFoldDB" id="A0A8J2K4P6"/>
<organism evidence="1 2">
    <name type="scientific">Allacma fusca</name>
    <dbReference type="NCBI Taxonomy" id="39272"/>
    <lineage>
        <taxon>Eukaryota</taxon>
        <taxon>Metazoa</taxon>
        <taxon>Ecdysozoa</taxon>
        <taxon>Arthropoda</taxon>
        <taxon>Hexapoda</taxon>
        <taxon>Collembola</taxon>
        <taxon>Symphypleona</taxon>
        <taxon>Sminthuridae</taxon>
        <taxon>Allacma</taxon>
    </lineage>
</organism>
<accession>A0A8J2K4P6</accession>
<comment type="caution">
    <text evidence="1">The sequence shown here is derived from an EMBL/GenBank/DDBJ whole genome shotgun (WGS) entry which is preliminary data.</text>
</comment>
<reference evidence="1" key="1">
    <citation type="submission" date="2021-06" db="EMBL/GenBank/DDBJ databases">
        <authorList>
            <person name="Hodson N. C."/>
            <person name="Mongue J. A."/>
            <person name="Jaron S. K."/>
        </authorList>
    </citation>
    <scope>NUCLEOTIDE SEQUENCE</scope>
</reference>
<gene>
    <name evidence="1" type="ORF">AFUS01_LOCUS16752</name>
</gene>
<dbReference type="OrthoDB" id="10030453at2759"/>
<evidence type="ECO:0000313" key="1">
    <source>
        <dbReference type="EMBL" id="CAG7727936.1"/>
    </source>
</evidence>
<dbReference type="EMBL" id="CAJVCH010155699">
    <property type="protein sequence ID" value="CAG7727936.1"/>
    <property type="molecule type" value="Genomic_DNA"/>
</dbReference>
<dbReference type="Proteomes" id="UP000708208">
    <property type="component" value="Unassembled WGS sequence"/>
</dbReference>